<keyword evidence="4" id="KW-1185">Reference proteome</keyword>
<dbReference type="EMBL" id="JACXAC010000001">
    <property type="protein sequence ID" value="MBD2721013.1"/>
    <property type="molecule type" value="Genomic_DNA"/>
</dbReference>
<dbReference type="SUPFAM" id="SSF53474">
    <property type="entry name" value="alpha/beta-Hydrolases"/>
    <property type="match status" value="1"/>
</dbReference>
<dbReference type="PANTHER" id="PTHR22946">
    <property type="entry name" value="DIENELACTONE HYDROLASE DOMAIN-CONTAINING PROTEIN-RELATED"/>
    <property type="match status" value="1"/>
</dbReference>
<evidence type="ECO:0000313" key="3">
    <source>
        <dbReference type="EMBL" id="MBD2721013.1"/>
    </source>
</evidence>
<comment type="caution">
    <text evidence="3">The sequence shown here is derived from an EMBL/GenBank/DDBJ whole genome shotgun (WGS) entry which is preliminary data.</text>
</comment>
<dbReference type="RefSeq" id="WP_190922276.1">
    <property type="nucleotide sequence ID" value="NZ_JACXAC010000001.1"/>
</dbReference>
<dbReference type="PANTHER" id="PTHR22946:SF9">
    <property type="entry name" value="POLYKETIDE TRANSFERASE AF380"/>
    <property type="match status" value="1"/>
</dbReference>
<proteinExistence type="predicted"/>
<evidence type="ECO:0000256" key="1">
    <source>
        <dbReference type="ARBA" id="ARBA00022801"/>
    </source>
</evidence>
<evidence type="ECO:0000313" key="4">
    <source>
        <dbReference type="Proteomes" id="UP000606003"/>
    </source>
</evidence>
<reference evidence="3 4" key="1">
    <citation type="submission" date="2020-09" db="EMBL/GenBank/DDBJ databases">
        <authorList>
            <person name="Kim M.K."/>
        </authorList>
    </citation>
    <scope>NUCLEOTIDE SEQUENCE [LARGE SCALE GENOMIC DNA]</scope>
    <source>
        <strain evidence="3 4">BT189</strain>
    </source>
</reference>
<dbReference type="Pfam" id="PF12146">
    <property type="entry name" value="Hydrolase_4"/>
    <property type="match status" value="1"/>
</dbReference>
<protein>
    <submittedName>
        <fullName evidence="3">Alpha/beta fold hydrolase</fullName>
    </submittedName>
</protein>
<dbReference type="InterPro" id="IPR022742">
    <property type="entry name" value="Hydrolase_4"/>
</dbReference>
<sequence length="278" mass="30853">MHRLILLTFLVLHTAAAWALKPNRVWIVTPDSLGMRYQTVALTTPDHVQLTGWLIEPAVGATDRHTTMVVAYGDFGNMSNELYQAQALAADGYRVYLFDYRGFGHSADFAIDAQRLYYHEFAVDLGAALADARQRYPRNRTGIMAFSMGSIMASEVAATAPHCDFLVTEGYVASPQRLVAYQLQSRNKVVSLPAEAAAYSQYAPRIRCPWLLIGGTADKHTPLVDSVAVVRDAPRGKRRQVLAFEGEHLQGMVVLSDVRFGDKYVSEVSRFLAAGKRR</sequence>
<dbReference type="Gene3D" id="3.40.50.1820">
    <property type="entry name" value="alpha/beta hydrolase"/>
    <property type="match status" value="1"/>
</dbReference>
<dbReference type="GO" id="GO:0016787">
    <property type="term" value="F:hydrolase activity"/>
    <property type="evidence" value="ECO:0007669"/>
    <property type="project" value="UniProtKB-KW"/>
</dbReference>
<evidence type="ECO:0000259" key="2">
    <source>
        <dbReference type="Pfam" id="PF12146"/>
    </source>
</evidence>
<accession>A0ABR8JM05</accession>
<feature type="domain" description="Serine aminopeptidase S33" evidence="2">
    <location>
        <begin position="84"/>
        <end position="167"/>
    </location>
</feature>
<dbReference type="Proteomes" id="UP000606003">
    <property type="component" value="Unassembled WGS sequence"/>
</dbReference>
<keyword evidence="1 3" id="KW-0378">Hydrolase</keyword>
<gene>
    <name evidence="3" type="ORF">IC234_02665</name>
</gene>
<dbReference type="InterPro" id="IPR050261">
    <property type="entry name" value="FrsA_esterase"/>
</dbReference>
<dbReference type="InterPro" id="IPR029058">
    <property type="entry name" value="AB_hydrolase_fold"/>
</dbReference>
<organism evidence="3 4">
    <name type="scientific">Hymenobacter armeniacus</name>
    <dbReference type="NCBI Taxonomy" id="2771358"/>
    <lineage>
        <taxon>Bacteria</taxon>
        <taxon>Pseudomonadati</taxon>
        <taxon>Bacteroidota</taxon>
        <taxon>Cytophagia</taxon>
        <taxon>Cytophagales</taxon>
        <taxon>Hymenobacteraceae</taxon>
        <taxon>Hymenobacter</taxon>
    </lineage>
</organism>
<name>A0ABR8JM05_9BACT</name>